<protein>
    <recommendedName>
        <fullName evidence="4">Lipocalin-like domain-containing protein</fullName>
    </recommendedName>
</protein>
<feature type="signal peptide" evidence="1">
    <location>
        <begin position="1"/>
        <end position="23"/>
    </location>
</feature>
<proteinExistence type="predicted"/>
<keyword evidence="3" id="KW-1185">Reference proteome</keyword>
<organism evidence="2 3">
    <name type="scientific">Cyclobacterium marinum (strain ATCC 25205 / DSM 745 / LMG 13164 / NCIMB 1802)</name>
    <name type="common">Flectobacillus marinus</name>
    <dbReference type="NCBI Taxonomy" id="880070"/>
    <lineage>
        <taxon>Bacteria</taxon>
        <taxon>Pseudomonadati</taxon>
        <taxon>Bacteroidota</taxon>
        <taxon>Cytophagia</taxon>
        <taxon>Cytophagales</taxon>
        <taxon>Cyclobacteriaceae</taxon>
        <taxon>Cyclobacterium</taxon>
    </lineage>
</organism>
<evidence type="ECO:0000256" key="1">
    <source>
        <dbReference type="SAM" id="SignalP"/>
    </source>
</evidence>
<dbReference type="EMBL" id="CP002955">
    <property type="protein sequence ID" value="AEL26109.1"/>
    <property type="molecule type" value="Genomic_DNA"/>
</dbReference>
<dbReference type="STRING" id="880070.Cycma_2367"/>
<keyword evidence="1" id="KW-0732">Signal</keyword>
<sequence>MKTSLYSIFLLALLLTGSCTSDADSEKPVLVLANTEWELLEATLIGRGTVEVPGSSTRVPVNIDGVGQDYDMSLTFSDGDQLVAATGRFVFDVSVSALGVPLQSERIPVQGVEIFSGNWELLGDELVITDNEEVVRLDIVDNSETMLKLNGAIDASDFESLQEEGLTVSESSIEIVLVK</sequence>
<dbReference type="PROSITE" id="PS51257">
    <property type="entry name" value="PROKAR_LIPOPROTEIN"/>
    <property type="match status" value="1"/>
</dbReference>
<reference evidence="3" key="1">
    <citation type="submission" date="2011-07" db="EMBL/GenBank/DDBJ databases">
        <title>The complete genome of Cyclobacterium marinum DSM 745.</title>
        <authorList>
            <person name="Lucas S."/>
            <person name="Han J."/>
            <person name="Lapidus A."/>
            <person name="Bruce D."/>
            <person name="Goodwin L."/>
            <person name="Pitluck S."/>
            <person name="Peters L."/>
            <person name="Kyrpides N."/>
            <person name="Mavromatis K."/>
            <person name="Ivanova N."/>
            <person name="Ovchinnikova G."/>
            <person name="Chertkov O."/>
            <person name="Detter J.C."/>
            <person name="Tapia R."/>
            <person name="Han C."/>
            <person name="Land M."/>
            <person name="Hauser L."/>
            <person name="Markowitz V."/>
            <person name="Cheng J.-F."/>
            <person name="Hugenholtz P."/>
            <person name="Woyke T."/>
            <person name="Wu D."/>
            <person name="Tindall B."/>
            <person name="Schuetze A."/>
            <person name="Brambilla E."/>
            <person name="Klenk H.-P."/>
            <person name="Eisen J.A."/>
        </authorList>
    </citation>
    <scope>NUCLEOTIDE SEQUENCE [LARGE SCALE GENOMIC DNA]</scope>
    <source>
        <strain evidence="3">ATCC 25205 / DSM 745 / LMG 13164 / NCIMB 1802</strain>
    </source>
</reference>
<accession>G0J6R1</accession>
<name>G0J6R1_CYCMS</name>
<dbReference type="AlphaFoldDB" id="G0J6R1"/>
<dbReference type="RefSeq" id="WP_014020402.1">
    <property type="nucleotide sequence ID" value="NC_015914.1"/>
</dbReference>
<dbReference type="HOGENOM" id="CLU_1501125_0_0_10"/>
<dbReference type="Proteomes" id="UP000001635">
    <property type="component" value="Chromosome"/>
</dbReference>
<evidence type="ECO:0000313" key="3">
    <source>
        <dbReference type="Proteomes" id="UP000001635"/>
    </source>
</evidence>
<gene>
    <name evidence="2" type="ordered locus">Cycma_2367</name>
</gene>
<dbReference type="OrthoDB" id="840067at2"/>
<dbReference type="KEGG" id="cmr:Cycma_2367"/>
<evidence type="ECO:0008006" key="4">
    <source>
        <dbReference type="Google" id="ProtNLM"/>
    </source>
</evidence>
<feature type="chain" id="PRO_5003401169" description="Lipocalin-like domain-containing protein" evidence="1">
    <location>
        <begin position="24"/>
        <end position="179"/>
    </location>
</feature>
<evidence type="ECO:0000313" key="2">
    <source>
        <dbReference type="EMBL" id="AEL26109.1"/>
    </source>
</evidence>